<dbReference type="SUPFAM" id="SSF50630">
    <property type="entry name" value="Acid proteases"/>
    <property type="match status" value="1"/>
</dbReference>
<dbReference type="PROSITE" id="PS51767">
    <property type="entry name" value="PEPTIDASE_A1"/>
    <property type="match status" value="1"/>
</dbReference>
<reference evidence="2 3" key="1">
    <citation type="submission" date="2016-06" db="EMBL/GenBank/DDBJ databases">
        <title>Comparative genomics of the ectomycorrhizal sister species Rhizopogon vinicolor and Rhizopogon vesiculosus (Basidiomycota: Boletales) reveals a divergence of the mating type B locus.</title>
        <authorList>
            <consortium name="DOE Joint Genome Institute"/>
            <person name="Mujic A.B."/>
            <person name="Kuo A."/>
            <person name="Tritt A."/>
            <person name="Lipzen A."/>
            <person name="Chen C."/>
            <person name="Johnson J."/>
            <person name="Sharma A."/>
            <person name="Barry K."/>
            <person name="Grigoriev I.V."/>
            <person name="Spatafora J.W."/>
        </authorList>
    </citation>
    <scope>NUCLEOTIDE SEQUENCE [LARGE SCALE GENOMIC DNA]</scope>
    <source>
        <strain evidence="2 3">AM-OR11-026</strain>
    </source>
</reference>
<evidence type="ECO:0000259" key="1">
    <source>
        <dbReference type="PROSITE" id="PS51767"/>
    </source>
</evidence>
<organism evidence="2 3">
    <name type="scientific">Rhizopogon vinicolor AM-OR11-026</name>
    <dbReference type="NCBI Taxonomy" id="1314800"/>
    <lineage>
        <taxon>Eukaryota</taxon>
        <taxon>Fungi</taxon>
        <taxon>Dikarya</taxon>
        <taxon>Basidiomycota</taxon>
        <taxon>Agaricomycotina</taxon>
        <taxon>Agaricomycetes</taxon>
        <taxon>Agaricomycetidae</taxon>
        <taxon>Boletales</taxon>
        <taxon>Suillineae</taxon>
        <taxon>Rhizopogonaceae</taxon>
        <taxon>Rhizopogon</taxon>
    </lineage>
</organism>
<dbReference type="Proteomes" id="UP000092154">
    <property type="component" value="Unassembled WGS sequence"/>
</dbReference>
<dbReference type="EMBL" id="KV448225">
    <property type="protein sequence ID" value="OAX40084.1"/>
    <property type="molecule type" value="Genomic_DNA"/>
</dbReference>
<keyword evidence="3" id="KW-1185">Reference proteome</keyword>
<dbReference type="Pfam" id="PF00026">
    <property type="entry name" value="Asp"/>
    <property type="match status" value="1"/>
</dbReference>
<dbReference type="STRING" id="1314800.A0A1B7N5E3"/>
<evidence type="ECO:0000313" key="2">
    <source>
        <dbReference type="EMBL" id="OAX40084.1"/>
    </source>
</evidence>
<dbReference type="OrthoDB" id="2686782at2759"/>
<proteinExistence type="predicted"/>
<evidence type="ECO:0000313" key="3">
    <source>
        <dbReference type="Proteomes" id="UP000092154"/>
    </source>
</evidence>
<dbReference type="Gene3D" id="2.40.70.10">
    <property type="entry name" value="Acid Proteases"/>
    <property type="match status" value="1"/>
</dbReference>
<dbReference type="InParanoid" id="A0A1B7N5E3"/>
<gene>
    <name evidence="2" type="ORF">K503DRAFT_688276</name>
</gene>
<name>A0A1B7N5E3_9AGAM</name>
<dbReference type="InterPro" id="IPR021109">
    <property type="entry name" value="Peptidase_aspartic_dom_sf"/>
</dbReference>
<feature type="non-terminal residue" evidence="2">
    <location>
        <position position="1"/>
    </location>
</feature>
<sequence length="78" mass="8541">VSYALTPNGQIWPRSLNTYIGGTSEYVYLVVNDLGTPSGEGLDFINGQTFLERFYAVFDTTNARVGFATTSYTDATTN</sequence>
<protein>
    <recommendedName>
        <fullName evidence="1">Peptidase A1 domain-containing protein</fullName>
    </recommendedName>
</protein>
<feature type="domain" description="Peptidase A1" evidence="1">
    <location>
        <begin position="1"/>
        <end position="68"/>
    </location>
</feature>
<dbReference type="InterPro" id="IPR033121">
    <property type="entry name" value="PEPTIDASE_A1"/>
</dbReference>
<dbReference type="AlphaFoldDB" id="A0A1B7N5E3"/>
<accession>A0A1B7N5E3</accession>